<dbReference type="RefSeq" id="WP_237876286.1">
    <property type="nucleotide sequence ID" value="NZ_JAKLTR010000022.1"/>
</dbReference>
<comment type="similarity">
    <text evidence="1">Belongs to the carbohydrate kinase PfkB family.</text>
</comment>
<comment type="caution">
    <text evidence="5">The sequence shown here is derived from an EMBL/GenBank/DDBJ whole genome shotgun (WGS) entry which is preliminary data.</text>
</comment>
<dbReference type="PROSITE" id="PS00584">
    <property type="entry name" value="PFKB_KINASES_2"/>
    <property type="match status" value="1"/>
</dbReference>
<feature type="domain" description="Carbohydrate kinase PfkB" evidence="4">
    <location>
        <begin position="24"/>
        <end position="281"/>
    </location>
</feature>
<dbReference type="GO" id="GO:0016301">
    <property type="term" value="F:kinase activity"/>
    <property type="evidence" value="ECO:0007669"/>
    <property type="project" value="UniProtKB-KW"/>
</dbReference>
<keyword evidence="3 5" id="KW-0418">Kinase</keyword>
<proteinExistence type="inferred from homology"/>
<dbReference type="Pfam" id="PF00294">
    <property type="entry name" value="PfkB"/>
    <property type="match status" value="1"/>
</dbReference>
<dbReference type="Proteomes" id="UP001165367">
    <property type="component" value="Unassembled WGS sequence"/>
</dbReference>
<sequence>MNNSRSQVVCFGEILWDILPGGTVPGGAPMNVAYHLHQLKESPALITRVGNDEKGEELKKILAEKQIDTSLLQTDLTRPTGIVYGTANERGDMKYEIVAPSAWDFIEATAAAIEKVRASAYFVCGSLAARDVTSQLSLFTFLAAAKTSVVDINLRQPFFGEALIGQLLQHAAIAKLNSDELDLLSRWWAIEGDLKDRMSWLQQRFNLDTVIVTRGAEGAAVFHEDSMYEHPGYKVNVVDTVGSGDAFLAGFLHRRLQKDSISNALNFASRLGAFVASRSGAWPAYTLRDIEQLLYL</sequence>
<accession>A0ABS9KZ68</accession>
<reference evidence="5" key="1">
    <citation type="submission" date="2022-01" db="EMBL/GenBank/DDBJ databases">
        <authorList>
            <person name="Jo J.-H."/>
            <person name="Im W.-T."/>
        </authorList>
    </citation>
    <scope>NUCLEOTIDE SEQUENCE</scope>
    <source>
        <strain evidence="5">NA20</strain>
    </source>
</reference>
<dbReference type="CDD" id="cd01167">
    <property type="entry name" value="bac_FRK"/>
    <property type="match status" value="1"/>
</dbReference>
<evidence type="ECO:0000256" key="2">
    <source>
        <dbReference type="ARBA" id="ARBA00022679"/>
    </source>
</evidence>
<dbReference type="SUPFAM" id="SSF53613">
    <property type="entry name" value="Ribokinase-like"/>
    <property type="match status" value="1"/>
</dbReference>
<dbReference type="Gene3D" id="3.40.1190.20">
    <property type="match status" value="1"/>
</dbReference>
<keyword evidence="2" id="KW-0808">Transferase</keyword>
<dbReference type="InterPro" id="IPR011611">
    <property type="entry name" value="PfkB_dom"/>
</dbReference>
<evidence type="ECO:0000256" key="3">
    <source>
        <dbReference type="ARBA" id="ARBA00022777"/>
    </source>
</evidence>
<dbReference type="PANTHER" id="PTHR43085">
    <property type="entry name" value="HEXOKINASE FAMILY MEMBER"/>
    <property type="match status" value="1"/>
</dbReference>
<evidence type="ECO:0000313" key="6">
    <source>
        <dbReference type="Proteomes" id="UP001165367"/>
    </source>
</evidence>
<dbReference type="EMBL" id="JAKLTR010000022">
    <property type="protein sequence ID" value="MCG2617514.1"/>
    <property type="molecule type" value="Genomic_DNA"/>
</dbReference>
<dbReference type="InterPro" id="IPR029056">
    <property type="entry name" value="Ribokinase-like"/>
</dbReference>
<keyword evidence="6" id="KW-1185">Reference proteome</keyword>
<dbReference type="InterPro" id="IPR050306">
    <property type="entry name" value="PfkB_Carbo_kinase"/>
</dbReference>
<protein>
    <submittedName>
        <fullName evidence="5">Carbohydrate kinase</fullName>
    </submittedName>
</protein>
<dbReference type="PANTHER" id="PTHR43085:SF57">
    <property type="entry name" value="CARBOHYDRATE KINASE PFKB DOMAIN-CONTAINING PROTEIN"/>
    <property type="match status" value="1"/>
</dbReference>
<dbReference type="InterPro" id="IPR002173">
    <property type="entry name" value="Carboh/pur_kinase_PfkB_CS"/>
</dbReference>
<evidence type="ECO:0000313" key="5">
    <source>
        <dbReference type="EMBL" id="MCG2617514.1"/>
    </source>
</evidence>
<evidence type="ECO:0000259" key="4">
    <source>
        <dbReference type="Pfam" id="PF00294"/>
    </source>
</evidence>
<evidence type="ECO:0000256" key="1">
    <source>
        <dbReference type="ARBA" id="ARBA00010688"/>
    </source>
</evidence>
<gene>
    <name evidence="5" type="ORF">LZZ85_24660</name>
</gene>
<name>A0ABS9KZ68_9BACT</name>
<organism evidence="5 6">
    <name type="scientific">Terrimonas ginsenosidimutans</name>
    <dbReference type="NCBI Taxonomy" id="2908004"/>
    <lineage>
        <taxon>Bacteria</taxon>
        <taxon>Pseudomonadati</taxon>
        <taxon>Bacteroidota</taxon>
        <taxon>Chitinophagia</taxon>
        <taxon>Chitinophagales</taxon>
        <taxon>Chitinophagaceae</taxon>
        <taxon>Terrimonas</taxon>
    </lineage>
</organism>